<sequence length="513" mass="56086">MYPGTHAQTHPSKPAVIMAASGLQVTFSELEERSLRIANWLRAQGMNRGDVVAILSENDHRIFDVYWAAQRSGLYVAAINFHLKSDEIEYILRNSGAKCLFIGGVGQNLAHAWSDLPSLVHIVHFDAALPGSVSLSSVLETASSDRPKDEPRGADMLYSSGTTGRPKGVRLPLPDRQVSDTGDSMVAMFGGHFGCGSDTVYLSPAPLYHAAPLRTCAAIQAMGGTVVVMDKFDAEAALAAIEKYRVNVSQWVPTMFVRMLKLPDNVRSAYDVSSMKVAIHAAAPCPIDVKRKMMDWWGPVLYEFYASTELNGITTISPSEWLKKPGSVGRSILGKIHICDECGDELPAGSDGLVYFERETVPFAYHEDPDKTRASQHPVHSTWTMVGDIGHVDDDGFLYLTDRKGFMIISGGVNIYPQEVENALALHPAILDVAVIGIPDPEMGERVKAVVTLAEGYAGTAELEKEMIDFAKSRIASYKAPKSVDFVDELPRTPTGKLQKGELRKQYLARETS</sequence>
<dbReference type="Gene3D" id="3.40.50.12780">
    <property type="entry name" value="N-terminal domain of ligase-like"/>
    <property type="match status" value="1"/>
</dbReference>
<dbReference type="InterPro" id="IPR045851">
    <property type="entry name" value="AMP-bd_C_sf"/>
</dbReference>
<name>A0A103Z995_BURCE</name>
<dbReference type="Proteomes" id="UP000069001">
    <property type="component" value="Unassembled WGS sequence"/>
</dbReference>
<evidence type="ECO:0000256" key="2">
    <source>
        <dbReference type="ARBA" id="ARBA00022598"/>
    </source>
</evidence>
<dbReference type="GO" id="GO:0016405">
    <property type="term" value="F:CoA-ligase activity"/>
    <property type="evidence" value="ECO:0007669"/>
    <property type="project" value="TreeGrafter"/>
</dbReference>
<dbReference type="InterPro" id="IPR020845">
    <property type="entry name" value="AMP-binding_CS"/>
</dbReference>
<dbReference type="InterPro" id="IPR025110">
    <property type="entry name" value="AMP-bd_C"/>
</dbReference>
<dbReference type="FunFam" id="3.30.300.30:FF:000008">
    <property type="entry name" value="2,3-dihydroxybenzoate-AMP ligase"/>
    <property type="match status" value="1"/>
</dbReference>
<dbReference type="PROSITE" id="PS00455">
    <property type="entry name" value="AMP_BINDING"/>
    <property type="match status" value="1"/>
</dbReference>
<reference evidence="6 7" key="1">
    <citation type="submission" date="2015-11" db="EMBL/GenBank/DDBJ databases">
        <title>Expanding the genomic diversity of Burkholderia species for the development of highly accurate diagnostics.</title>
        <authorList>
            <person name="Sahl J."/>
            <person name="Keim P."/>
            <person name="Wagner D."/>
        </authorList>
    </citation>
    <scope>NUCLEOTIDE SEQUENCE [LARGE SCALE GENOMIC DNA]</scope>
    <source>
        <strain evidence="6 7">MSMB1302</strain>
    </source>
</reference>
<dbReference type="Pfam" id="PF13193">
    <property type="entry name" value="AMP-binding_C"/>
    <property type="match status" value="1"/>
</dbReference>
<dbReference type="AlphaFoldDB" id="A0A103Z995"/>
<evidence type="ECO:0000313" key="6">
    <source>
        <dbReference type="EMBL" id="KVK75900.1"/>
    </source>
</evidence>
<evidence type="ECO:0000256" key="3">
    <source>
        <dbReference type="SAM" id="MobiDB-lite"/>
    </source>
</evidence>
<comment type="similarity">
    <text evidence="1">Belongs to the ATP-dependent AMP-binding enzyme family.</text>
</comment>
<dbReference type="Pfam" id="PF00501">
    <property type="entry name" value="AMP-binding"/>
    <property type="match status" value="1"/>
</dbReference>
<organism evidence="6 7">
    <name type="scientific">Burkholderia cepacia</name>
    <name type="common">Pseudomonas cepacia</name>
    <dbReference type="NCBI Taxonomy" id="292"/>
    <lineage>
        <taxon>Bacteria</taxon>
        <taxon>Pseudomonadati</taxon>
        <taxon>Pseudomonadota</taxon>
        <taxon>Betaproteobacteria</taxon>
        <taxon>Burkholderiales</taxon>
        <taxon>Burkholderiaceae</taxon>
        <taxon>Burkholderia</taxon>
        <taxon>Burkholderia cepacia complex</taxon>
    </lineage>
</organism>
<dbReference type="EMBL" id="LOYH01000089">
    <property type="protein sequence ID" value="KVK75900.1"/>
    <property type="molecule type" value="Genomic_DNA"/>
</dbReference>
<protein>
    <submittedName>
        <fullName evidence="6">Acyl-CoA synthetase</fullName>
    </submittedName>
</protein>
<dbReference type="InterPro" id="IPR000873">
    <property type="entry name" value="AMP-dep_synth/lig_dom"/>
</dbReference>
<gene>
    <name evidence="6" type="ORF">WS90_24930</name>
</gene>
<dbReference type="Gene3D" id="3.30.300.30">
    <property type="match status" value="1"/>
</dbReference>
<dbReference type="SUPFAM" id="SSF56801">
    <property type="entry name" value="Acetyl-CoA synthetase-like"/>
    <property type="match status" value="1"/>
</dbReference>
<feature type="compositionally biased region" description="Basic and acidic residues" evidence="3">
    <location>
        <begin position="143"/>
        <end position="153"/>
    </location>
</feature>
<evidence type="ECO:0000313" key="7">
    <source>
        <dbReference type="Proteomes" id="UP000069001"/>
    </source>
</evidence>
<dbReference type="PANTHER" id="PTHR24096:SF323">
    <property type="entry name" value="BLR3536 PROTEIN"/>
    <property type="match status" value="1"/>
</dbReference>
<evidence type="ECO:0000256" key="1">
    <source>
        <dbReference type="ARBA" id="ARBA00006432"/>
    </source>
</evidence>
<dbReference type="InterPro" id="IPR042099">
    <property type="entry name" value="ANL_N_sf"/>
</dbReference>
<evidence type="ECO:0000259" key="4">
    <source>
        <dbReference type="Pfam" id="PF00501"/>
    </source>
</evidence>
<evidence type="ECO:0000259" key="5">
    <source>
        <dbReference type="Pfam" id="PF13193"/>
    </source>
</evidence>
<accession>A0A103Z995</accession>
<comment type="caution">
    <text evidence="6">The sequence shown here is derived from an EMBL/GenBank/DDBJ whole genome shotgun (WGS) entry which is preliminary data.</text>
</comment>
<proteinExistence type="inferred from homology"/>
<feature type="region of interest" description="Disordered" evidence="3">
    <location>
        <begin position="141"/>
        <end position="170"/>
    </location>
</feature>
<keyword evidence="2" id="KW-0436">Ligase</keyword>
<feature type="domain" description="AMP-binding enzyme C-terminal" evidence="5">
    <location>
        <begin position="419"/>
        <end position="497"/>
    </location>
</feature>
<feature type="domain" description="AMP-dependent synthetase/ligase" evidence="4">
    <location>
        <begin position="6"/>
        <end position="360"/>
    </location>
</feature>
<dbReference type="PANTHER" id="PTHR24096">
    <property type="entry name" value="LONG-CHAIN-FATTY-ACID--COA LIGASE"/>
    <property type="match status" value="1"/>
</dbReference>